<name>A0ABQ8KJQ1_9APHY</name>
<dbReference type="PANTHER" id="PTHR42791">
    <property type="entry name" value="GNAT FAMILY ACETYLTRANSFERASE"/>
    <property type="match status" value="1"/>
</dbReference>
<dbReference type="EMBL" id="JADCUA010000007">
    <property type="protein sequence ID" value="KAH9838321.1"/>
    <property type="molecule type" value="Genomic_DNA"/>
</dbReference>
<reference evidence="2 3" key="1">
    <citation type="journal article" date="2021" name="Environ. Microbiol.">
        <title>Gene family expansions and transcriptome signatures uncover fungal adaptations to wood decay.</title>
        <authorList>
            <person name="Hage H."/>
            <person name="Miyauchi S."/>
            <person name="Viragh M."/>
            <person name="Drula E."/>
            <person name="Min B."/>
            <person name="Chaduli D."/>
            <person name="Navarro D."/>
            <person name="Favel A."/>
            <person name="Norest M."/>
            <person name="Lesage-Meessen L."/>
            <person name="Balint B."/>
            <person name="Merenyi Z."/>
            <person name="de Eugenio L."/>
            <person name="Morin E."/>
            <person name="Martinez A.T."/>
            <person name="Baldrian P."/>
            <person name="Stursova M."/>
            <person name="Martinez M.J."/>
            <person name="Novotny C."/>
            <person name="Magnuson J.K."/>
            <person name="Spatafora J.W."/>
            <person name="Maurice S."/>
            <person name="Pangilinan J."/>
            <person name="Andreopoulos W."/>
            <person name="LaButti K."/>
            <person name="Hundley H."/>
            <person name="Na H."/>
            <person name="Kuo A."/>
            <person name="Barry K."/>
            <person name="Lipzen A."/>
            <person name="Henrissat B."/>
            <person name="Riley R."/>
            <person name="Ahrendt S."/>
            <person name="Nagy L.G."/>
            <person name="Grigoriev I.V."/>
            <person name="Martin F."/>
            <person name="Rosso M.N."/>
        </authorList>
    </citation>
    <scope>NUCLEOTIDE SEQUENCE [LARGE SCALE GENOMIC DNA]</scope>
    <source>
        <strain evidence="2 3">CIRM-BRFM 1785</strain>
    </source>
</reference>
<dbReference type="GeneID" id="72004006"/>
<evidence type="ECO:0000313" key="2">
    <source>
        <dbReference type="EMBL" id="KAH9838321.1"/>
    </source>
</evidence>
<dbReference type="RefSeq" id="XP_047780236.1">
    <property type="nucleotide sequence ID" value="XM_047923274.1"/>
</dbReference>
<keyword evidence="3" id="KW-1185">Reference proteome</keyword>
<dbReference type="InterPro" id="IPR016181">
    <property type="entry name" value="Acyl_CoA_acyltransferase"/>
</dbReference>
<dbReference type="PANTHER" id="PTHR42791:SF1">
    <property type="entry name" value="N-ACETYLTRANSFERASE DOMAIN-CONTAINING PROTEIN"/>
    <property type="match status" value="1"/>
</dbReference>
<dbReference type="Proteomes" id="UP000814176">
    <property type="component" value="Unassembled WGS sequence"/>
</dbReference>
<organism evidence="2 3">
    <name type="scientific">Rhodofomes roseus</name>
    <dbReference type="NCBI Taxonomy" id="34475"/>
    <lineage>
        <taxon>Eukaryota</taxon>
        <taxon>Fungi</taxon>
        <taxon>Dikarya</taxon>
        <taxon>Basidiomycota</taxon>
        <taxon>Agaricomycotina</taxon>
        <taxon>Agaricomycetes</taxon>
        <taxon>Polyporales</taxon>
        <taxon>Rhodofomes</taxon>
    </lineage>
</organism>
<dbReference type="InterPro" id="IPR000182">
    <property type="entry name" value="GNAT_dom"/>
</dbReference>
<dbReference type="Gene3D" id="3.40.630.30">
    <property type="match status" value="1"/>
</dbReference>
<dbReference type="PROSITE" id="PS51186">
    <property type="entry name" value="GNAT"/>
    <property type="match status" value="1"/>
</dbReference>
<comment type="caution">
    <text evidence="2">The sequence shown here is derived from an EMBL/GenBank/DDBJ whole genome shotgun (WGS) entry which is preliminary data.</text>
</comment>
<sequence length="264" mass="28937">MHYLRLDDTHLEVEDAGDLPLGVKPEGHGLVPIDLHSSVHVRPMRYADIPKVVATNRKAFVHDPLLGYMLDTPDAPHSRGSGWVDNVVYALQYFGHAHARKVLVVDVGDAFLYFGLPGNKPTTLETLMLRTISFIRKSRTAEQRKRIAEVMSKQDAAIKSALGDKIQRMFAVEGLATHPNKQGRGYGSALMAAANAKADALGVASWLSSSNIANTAFYESCGFAVVKEFAIGEDNPTWTEPPVIVRIMARERMGGTHDAKSEMV</sequence>
<gene>
    <name evidence="2" type="ORF">C8Q71DRAFT_750433</name>
</gene>
<dbReference type="SUPFAM" id="SSF55729">
    <property type="entry name" value="Acyl-CoA N-acyltransferases (Nat)"/>
    <property type="match status" value="1"/>
</dbReference>
<dbReference type="Pfam" id="PF13508">
    <property type="entry name" value="Acetyltransf_7"/>
    <property type="match status" value="1"/>
</dbReference>
<evidence type="ECO:0000259" key="1">
    <source>
        <dbReference type="PROSITE" id="PS51186"/>
    </source>
</evidence>
<accession>A0ABQ8KJQ1</accession>
<evidence type="ECO:0000313" key="3">
    <source>
        <dbReference type="Proteomes" id="UP000814176"/>
    </source>
</evidence>
<feature type="domain" description="N-acetyltransferase" evidence="1">
    <location>
        <begin position="105"/>
        <end position="244"/>
    </location>
</feature>
<proteinExistence type="predicted"/>
<dbReference type="InterPro" id="IPR052523">
    <property type="entry name" value="Trichothecene_AcTrans"/>
</dbReference>
<protein>
    <recommendedName>
        <fullName evidence="1">N-acetyltransferase domain-containing protein</fullName>
    </recommendedName>
</protein>